<accession>A0A1I2JAZ7</accession>
<reference evidence="4 5" key="1">
    <citation type="submission" date="2016-10" db="EMBL/GenBank/DDBJ databases">
        <authorList>
            <person name="de Groot N.N."/>
        </authorList>
    </citation>
    <scope>NUCLEOTIDE SEQUENCE [LARGE SCALE GENOMIC DNA]</scope>
    <source>
        <strain>GEY</strain>
        <strain evidence="5">DSM 9560</strain>
    </source>
</reference>
<dbReference type="Pfam" id="PF04509">
    <property type="entry name" value="CheC"/>
    <property type="match status" value="1"/>
</dbReference>
<dbReference type="RefSeq" id="WP_091549049.1">
    <property type="nucleotide sequence ID" value="NZ_FONY01000045.1"/>
</dbReference>
<keyword evidence="5" id="KW-1185">Reference proteome</keyword>
<evidence type="ECO:0000313" key="5">
    <source>
        <dbReference type="Proteomes" id="UP000199513"/>
    </source>
</evidence>
<dbReference type="Gene3D" id="3.40.1550.10">
    <property type="entry name" value="CheC-like"/>
    <property type="match status" value="1"/>
</dbReference>
<dbReference type="OrthoDB" id="967598at2"/>
<proteinExistence type="predicted"/>
<keyword evidence="1" id="KW-0145">Chemotaxis</keyword>
<dbReference type="STRING" id="1003.SAMN04488541_10457"/>
<sequence>MNDLLEPNELHLANKLMNLALANSAESFSQLAKNEIKLQSAEVQFKPIRYVLAENLNQDELQYVLASAIMGDMPAHSYLILKFADAANLSKACLPASAHHDTEMREAFLTEIANILTASVITQLSNFFKIKIFGYVPLLKKLSFPKIKEMIMNEMDKDDVSFYLKTNFITPDLKIQPDFIWTFNHSFIDIIKNMSKNENNLLYLTNQDSYVKQYIVA</sequence>
<dbReference type="GO" id="GO:0006935">
    <property type="term" value="P:chemotaxis"/>
    <property type="evidence" value="ECO:0007669"/>
    <property type="project" value="UniProtKB-KW"/>
</dbReference>
<dbReference type="InterPro" id="IPR007597">
    <property type="entry name" value="CheC"/>
</dbReference>
<protein>
    <submittedName>
        <fullName evidence="4">Chemotaxis protein CheY-P-specific phosphatase CheC</fullName>
    </submittedName>
</protein>
<evidence type="ECO:0000256" key="2">
    <source>
        <dbReference type="ARBA" id="ARBA00022801"/>
    </source>
</evidence>
<dbReference type="PANTHER" id="PTHR43693">
    <property type="entry name" value="PROTEIN PHOSPHATASE CHEZ"/>
    <property type="match status" value="1"/>
</dbReference>
<dbReference type="Proteomes" id="UP000199513">
    <property type="component" value="Unassembled WGS sequence"/>
</dbReference>
<dbReference type="PANTHER" id="PTHR43693:SF1">
    <property type="entry name" value="PROTEIN PHOSPHATASE CHEZ"/>
    <property type="match status" value="1"/>
</dbReference>
<dbReference type="InterPro" id="IPR050992">
    <property type="entry name" value="CheZ_family_phosphatases"/>
</dbReference>
<dbReference type="GO" id="GO:0016787">
    <property type="term" value="F:hydrolase activity"/>
    <property type="evidence" value="ECO:0007669"/>
    <property type="project" value="UniProtKB-KW"/>
</dbReference>
<evidence type="ECO:0000256" key="1">
    <source>
        <dbReference type="ARBA" id="ARBA00022500"/>
    </source>
</evidence>
<evidence type="ECO:0000259" key="3">
    <source>
        <dbReference type="Pfam" id="PF04509"/>
    </source>
</evidence>
<feature type="domain" description="CheC-like protein" evidence="3">
    <location>
        <begin position="106"/>
        <end position="132"/>
    </location>
</feature>
<evidence type="ECO:0000313" key="4">
    <source>
        <dbReference type="EMBL" id="SFF51248.1"/>
    </source>
</evidence>
<dbReference type="SUPFAM" id="SSF103039">
    <property type="entry name" value="CheC-like"/>
    <property type="match status" value="1"/>
</dbReference>
<name>A0A1I2JAZ7_9BACT</name>
<gene>
    <name evidence="4" type="ORF">SAMN04488541_10457</name>
</gene>
<dbReference type="EMBL" id="FONY01000045">
    <property type="protein sequence ID" value="SFF51248.1"/>
    <property type="molecule type" value="Genomic_DNA"/>
</dbReference>
<keyword evidence="2" id="KW-0378">Hydrolase</keyword>
<dbReference type="InterPro" id="IPR028976">
    <property type="entry name" value="CheC-like_sf"/>
</dbReference>
<organism evidence="4 5">
    <name type="scientific">Thermoflexibacter ruber</name>
    <dbReference type="NCBI Taxonomy" id="1003"/>
    <lineage>
        <taxon>Bacteria</taxon>
        <taxon>Pseudomonadati</taxon>
        <taxon>Bacteroidota</taxon>
        <taxon>Cytophagia</taxon>
        <taxon>Cytophagales</taxon>
        <taxon>Thermoflexibacteraceae</taxon>
        <taxon>Thermoflexibacter</taxon>
    </lineage>
</organism>
<dbReference type="AlphaFoldDB" id="A0A1I2JAZ7"/>